<dbReference type="Proteomes" id="UP000291334">
    <property type="component" value="Unassembled WGS sequence"/>
</dbReference>
<dbReference type="InterPro" id="IPR012373">
    <property type="entry name" value="Ferrdict_sens_TM"/>
</dbReference>
<gene>
    <name evidence="3" type="ORF">DNK34_05180</name>
</gene>
<dbReference type="EMBL" id="QJUM01000004">
    <property type="protein sequence ID" value="TBV08662.1"/>
    <property type="molecule type" value="Genomic_DNA"/>
</dbReference>
<keyword evidence="4" id="KW-1185">Reference proteome</keyword>
<dbReference type="InterPro" id="IPR032623">
    <property type="entry name" value="FecR_N"/>
</dbReference>
<evidence type="ECO:0000313" key="4">
    <source>
        <dbReference type="Proteomes" id="UP000291334"/>
    </source>
</evidence>
<name>A0ABY1ZAD5_9GAMM</name>
<dbReference type="Pfam" id="PF16220">
    <property type="entry name" value="DUF4880"/>
    <property type="match status" value="1"/>
</dbReference>
<dbReference type="PANTHER" id="PTHR30273">
    <property type="entry name" value="PERIPLASMIC SIGNAL SENSOR AND SIGMA FACTOR ACTIVATOR FECR-RELATED"/>
    <property type="match status" value="1"/>
</dbReference>
<dbReference type="PIRSF" id="PIRSF018266">
    <property type="entry name" value="FecR"/>
    <property type="match status" value="1"/>
</dbReference>
<dbReference type="PANTHER" id="PTHR30273:SF2">
    <property type="entry name" value="PROTEIN FECR"/>
    <property type="match status" value="1"/>
</dbReference>
<proteinExistence type="predicted"/>
<reference evidence="3 4" key="1">
    <citation type="submission" date="2018-06" db="EMBL/GenBank/DDBJ databases">
        <title>Three novel Pseudomonas species isolated from symptomatic oak.</title>
        <authorList>
            <person name="Bueno-Gonzalez V."/>
            <person name="Brady C."/>
        </authorList>
    </citation>
    <scope>NUCLEOTIDE SEQUENCE [LARGE SCALE GENOMIC DNA]</scope>
    <source>
        <strain evidence="3 4">P26B</strain>
    </source>
</reference>
<dbReference type="InterPro" id="IPR006860">
    <property type="entry name" value="FecR"/>
</dbReference>
<sequence>MPRLSGDPVWEAALDWLLRLSAEPDNAELRAALAAWLAQSDAHACAYRKAEKVWRMTADIKLAHTAPAPTPPVPSLVRSPSRGNRRAWRALAGGALAACLALAIFPDWQSLAADHASAVGEHRQVALAEGSLIDLDSDSAIDVHLTDSSREVTLLKGQAFFSVSHDPHRPFKVRTGDIQVTVTGTAFDVSLASRDISVAVQSGSVQVRDLRQPEAVAELRPGERIRYRRDTAHAQRDTLPLNQIAAWRQWQLLIDDRPLAEVIDELRRYQPGLILLNDEALASRRITASLDLRAPHTALQVAIEPLGGRLRSWGPYLLIVSGR</sequence>
<organism evidence="3 4">
    <name type="scientific">Phytopseudomonas dryadis</name>
    <dbReference type="NCBI Taxonomy" id="2487520"/>
    <lineage>
        <taxon>Bacteria</taxon>
        <taxon>Pseudomonadati</taxon>
        <taxon>Pseudomonadota</taxon>
        <taxon>Gammaproteobacteria</taxon>
        <taxon>Pseudomonadales</taxon>
        <taxon>Pseudomonadaceae</taxon>
        <taxon>Phytopseudomonas</taxon>
    </lineage>
</organism>
<feature type="domain" description="FecR N-terminal" evidence="2">
    <location>
        <begin position="11"/>
        <end position="52"/>
    </location>
</feature>
<evidence type="ECO:0000313" key="3">
    <source>
        <dbReference type="EMBL" id="TBV08662.1"/>
    </source>
</evidence>
<dbReference type="RefSeq" id="WP_131177251.1">
    <property type="nucleotide sequence ID" value="NZ_QJUM01000004.1"/>
</dbReference>
<feature type="domain" description="FecR protein" evidence="1">
    <location>
        <begin position="115"/>
        <end position="206"/>
    </location>
</feature>
<dbReference type="Pfam" id="PF04773">
    <property type="entry name" value="FecR"/>
    <property type="match status" value="1"/>
</dbReference>
<comment type="caution">
    <text evidence="3">The sequence shown here is derived from an EMBL/GenBank/DDBJ whole genome shotgun (WGS) entry which is preliminary data.</text>
</comment>
<dbReference type="Gene3D" id="2.60.120.1440">
    <property type="match status" value="1"/>
</dbReference>
<evidence type="ECO:0000259" key="1">
    <source>
        <dbReference type="Pfam" id="PF04773"/>
    </source>
</evidence>
<evidence type="ECO:0000259" key="2">
    <source>
        <dbReference type="Pfam" id="PF16220"/>
    </source>
</evidence>
<protein>
    <submittedName>
        <fullName evidence="3">Iron dicitrate transport regulator FecR</fullName>
    </submittedName>
</protein>
<accession>A0ABY1ZAD5</accession>